<comment type="caution">
    <text evidence="1">The sequence shown here is derived from an EMBL/GenBank/DDBJ whole genome shotgun (WGS) entry which is preliminary data.</text>
</comment>
<gene>
    <name evidence="1" type="ORF">Asppvi_010755</name>
</gene>
<dbReference type="SUPFAM" id="SSF56112">
    <property type="entry name" value="Protein kinase-like (PK-like)"/>
    <property type="match status" value="1"/>
</dbReference>
<keyword evidence="2" id="KW-1185">Reference proteome</keyword>
<organism evidence="1 2">
    <name type="scientific">Aspergillus pseudoviridinutans</name>
    <dbReference type="NCBI Taxonomy" id="1517512"/>
    <lineage>
        <taxon>Eukaryota</taxon>
        <taxon>Fungi</taxon>
        <taxon>Dikarya</taxon>
        <taxon>Ascomycota</taxon>
        <taxon>Pezizomycotina</taxon>
        <taxon>Eurotiomycetes</taxon>
        <taxon>Eurotiomycetidae</taxon>
        <taxon>Eurotiales</taxon>
        <taxon>Aspergillaceae</taxon>
        <taxon>Aspergillus</taxon>
        <taxon>Aspergillus subgen. Fumigati</taxon>
    </lineage>
</organism>
<dbReference type="Proteomes" id="UP001043456">
    <property type="component" value="Unassembled WGS sequence"/>
</dbReference>
<sequence>MSDLLSGNSTMESAAEVILRPPPPLTQINGTRHVSNSSEVISLRFFHEWESFAPDVLEACASVDLSHTVQYTDDVSESYIVGSELGLTGRFTKNVCDPVAKVFATTRLAHLKFGDYQSSAGPTDTSQVPDITMFNTTGPPRPPRLAAVGELKSFWTVVLDNYSIRRGYQRLIGIQHHLAQLVKYMRSSELKFGFLSTYETTVFIRRTAPYRFDMSLPIGRDASNPSLRQCFLALGVLASDDWEFVEPPEFNVAQLRIPTPPSFQASIRPSAFRNQIGTKEEVSDMLGSSSILYGADDGLATTFVNCKRIIQQSSCKAIFEVTWDGKPAIAKCWSPSRVERFADEARTYENIHALRPAGFDFFPSLLSLGKICCSSIFPQGYIIVMTKVDGEPLDKQWGNLSGSVKEHIRSEIYKAIKVLRQVSTIVIDSGMHNVLYDPETNAVTMVDFELTQGCEADTLGPDEPEMFSIFGQYTTRVRVRHEGG</sequence>
<proteinExistence type="predicted"/>
<protein>
    <recommendedName>
        <fullName evidence="3">Protein kinase domain-containing protein</fullName>
    </recommendedName>
</protein>
<dbReference type="RefSeq" id="XP_043162528.1">
    <property type="nucleotide sequence ID" value="XM_043306593.1"/>
</dbReference>
<name>A0A9P3BIJ4_9EURO</name>
<dbReference type="EMBL" id="BHVY01000008">
    <property type="protein sequence ID" value="GIJ91782.1"/>
    <property type="molecule type" value="Genomic_DNA"/>
</dbReference>
<dbReference type="AlphaFoldDB" id="A0A9P3BIJ4"/>
<evidence type="ECO:0008006" key="3">
    <source>
        <dbReference type="Google" id="ProtNLM"/>
    </source>
</evidence>
<dbReference type="GeneID" id="67009365"/>
<reference evidence="1 2" key="1">
    <citation type="submission" date="2018-10" db="EMBL/GenBank/DDBJ databases">
        <title>Pan-genome distribution and transcriptional activeness of fungal secondary metabolism genes in Aspergillus section Fumigati.</title>
        <authorList>
            <person name="Takahashi H."/>
            <person name="Umemura M."/>
            <person name="Ninomiya A."/>
            <person name="Kusuya Y."/>
            <person name="Urayama S."/>
            <person name="Shimizu M."/>
            <person name="Watanabe A."/>
            <person name="Kamei K."/>
            <person name="Yaguchi T."/>
            <person name="Hagiwara D."/>
        </authorList>
    </citation>
    <scope>NUCLEOTIDE SEQUENCE [LARGE SCALE GENOMIC DNA]</scope>
    <source>
        <strain evidence="1 2">IFM 55266</strain>
    </source>
</reference>
<evidence type="ECO:0000313" key="1">
    <source>
        <dbReference type="EMBL" id="GIJ91782.1"/>
    </source>
</evidence>
<dbReference type="OrthoDB" id="2156052at2759"/>
<dbReference type="InterPro" id="IPR011009">
    <property type="entry name" value="Kinase-like_dom_sf"/>
</dbReference>
<evidence type="ECO:0000313" key="2">
    <source>
        <dbReference type="Proteomes" id="UP001043456"/>
    </source>
</evidence>
<accession>A0A9P3BIJ4</accession>